<accession>A0ACA9PL65</accession>
<gene>
    <name evidence="1" type="ORF">SPELUC_LOCUS11985</name>
</gene>
<sequence>YGYNTIYSSSDNRLPYNQFHVNTSYDGSLVIKVIDDTNVHRYKGIHTILPNGTAIDINLDFSHHNNISIGRIYPLTMKLYLLLYDGIVNGSDQVTGIIIDWNKQIIKDNIFVANSTINDNPSLDLILDTRLSSFLIYSLSDNSVTWTLHNL</sequence>
<name>A0ACA9PL65_9GLOM</name>
<organism evidence="1 2">
    <name type="scientific">Cetraspora pellucida</name>
    <dbReference type="NCBI Taxonomy" id="1433469"/>
    <lineage>
        <taxon>Eukaryota</taxon>
        <taxon>Fungi</taxon>
        <taxon>Fungi incertae sedis</taxon>
        <taxon>Mucoromycota</taxon>
        <taxon>Glomeromycotina</taxon>
        <taxon>Glomeromycetes</taxon>
        <taxon>Diversisporales</taxon>
        <taxon>Gigasporaceae</taxon>
        <taxon>Cetraspora</taxon>
    </lineage>
</organism>
<dbReference type="Proteomes" id="UP000789366">
    <property type="component" value="Unassembled WGS sequence"/>
</dbReference>
<reference evidence="1" key="1">
    <citation type="submission" date="2021-06" db="EMBL/GenBank/DDBJ databases">
        <authorList>
            <person name="Kallberg Y."/>
            <person name="Tangrot J."/>
            <person name="Rosling A."/>
        </authorList>
    </citation>
    <scope>NUCLEOTIDE SEQUENCE</scope>
    <source>
        <strain evidence="1">28 12/20/2015</strain>
    </source>
</reference>
<protein>
    <submittedName>
        <fullName evidence="1">3740_t:CDS:1</fullName>
    </submittedName>
</protein>
<evidence type="ECO:0000313" key="2">
    <source>
        <dbReference type="Proteomes" id="UP000789366"/>
    </source>
</evidence>
<comment type="caution">
    <text evidence="1">The sequence shown here is derived from an EMBL/GenBank/DDBJ whole genome shotgun (WGS) entry which is preliminary data.</text>
</comment>
<evidence type="ECO:0000313" key="1">
    <source>
        <dbReference type="EMBL" id="CAG8713841.1"/>
    </source>
</evidence>
<feature type="non-terminal residue" evidence="1">
    <location>
        <position position="1"/>
    </location>
</feature>
<keyword evidence="2" id="KW-1185">Reference proteome</keyword>
<dbReference type="EMBL" id="CAJVPW010026865">
    <property type="protein sequence ID" value="CAG8713841.1"/>
    <property type="molecule type" value="Genomic_DNA"/>
</dbReference>
<proteinExistence type="predicted"/>
<feature type="non-terminal residue" evidence="1">
    <location>
        <position position="151"/>
    </location>
</feature>